<dbReference type="Proteomes" id="UP000821865">
    <property type="component" value="Chromosome 5"/>
</dbReference>
<dbReference type="EMBL" id="CM023474">
    <property type="protein sequence ID" value="KAH7948766.1"/>
    <property type="molecule type" value="Genomic_DNA"/>
</dbReference>
<evidence type="ECO:0000313" key="2">
    <source>
        <dbReference type="Proteomes" id="UP000821865"/>
    </source>
</evidence>
<reference evidence="1" key="1">
    <citation type="submission" date="2020-05" db="EMBL/GenBank/DDBJ databases">
        <title>Large-scale comparative analyses of tick genomes elucidate their genetic diversity and vector capacities.</title>
        <authorList>
            <person name="Jia N."/>
            <person name="Wang J."/>
            <person name="Shi W."/>
            <person name="Du L."/>
            <person name="Sun Y."/>
            <person name="Zhan W."/>
            <person name="Jiang J."/>
            <person name="Wang Q."/>
            <person name="Zhang B."/>
            <person name="Ji P."/>
            <person name="Sakyi L.B."/>
            <person name="Cui X."/>
            <person name="Yuan T."/>
            <person name="Jiang B."/>
            <person name="Yang W."/>
            <person name="Lam T.T.-Y."/>
            <person name="Chang Q."/>
            <person name="Ding S."/>
            <person name="Wang X."/>
            <person name="Zhu J."/>
            <person name="Ruan X."/>
            <person name="Zhao L."/>
            <person name="Wei J."/>
            <person name="Que T."/>
            <person name="Du C."/>
            <person name="Cheng J."/>
            <person name="Dai P."/>
            <person name="Han X."/>
            <person name="Huang E."/>
            <person name="Gao Y."/>
            <person name="Liu J."/>
            <person name="Shao H."/>
            <person name="Ye R."/>
            <person name="Li L."/>
            <person name="Wei W."/>
            <person name="Wang X."/>
            <person name="Wang C."/>
            <person name="Yang T."/>
            <person name="Huo Q."/>
            <person name="Li W."/>
            <person name="Guo W."/>
            <person name="Chen H."/>
            <person name="Zhou L."/>
            <person name="Ni X."/>
            <person name="Tian J."/>
            <person name="Zhou Y."/>
            <person name="Sheng Y."/>
            <person name="Liu T."/>
            <person name="Pan Y."/>
            <person name="Xia L."/>
            <person name="Li J."/>
            <person name="Zhao F."/>
            <person name="Cao W."/>
        </authorList>
    </citation>
    <scope>NUCLEOTIDE SEQUENCE</scope>
    <source>
        <strain evidence="1">Dsil-2018</strain>
    </source>
</reference>
<proteinExistence type="predicted"/>
<sequence length="284" mass="31319">MLPRQPFYRPLRQLPLAVGSREPLLGLPFYCGTYSAQGQSEDASTLVLVCFAPVTECSSLGGSKAMICINDKAHYSVPLTMVNISPLLNRTVVNNVAVWSTFIPTKVAVRIVEAAKVAEDEMLCSLEESTPYAIRREDTAALVKAYFTEADETIVDNMQVSLVCPLAKRKIRVPCRGARCQHAQCFDAYAYLALNEGTLHPSWSCPVCSNEVLLKDMRVDLFTLDALRKADDQCVAVILRPDGSWVPGTEYDDHSVITIEDSLVAETEIPQRDLSVIDLTVDSD</sequence>
<accession>A0ACB8CNX7</accession>
<name>A0ACB8CNX7_DERSI</name>
<keyword evidence="2" id="KW-1185">Reference proteome</keyword>
<organism evidence="1 2">
    <name type="scientific">Dermacentor silvarum</name>
    <name type="common">Tick</name>
    <dbReference type="NCBI Taxonomy" id="543639"/>
    <lineage>
        <taxon>Eukaryota</taxon>
        <taxon>Metazoa</taxon>
        <taxon>Ecdysozoa</taxon>
        <taxon>Arthropoda</taxon>
        <taxon>Chelicerata</taxon>
        <taxon>Arachnida</taxon>
        <taxon>Acari</taxon>
        <taxon>Parasitiformes</taxon>
        <taxon>Ixodida</taxon>
        <taxon>Ixodoidea</taxon>
        <taxon>Ixodidae</taxon>
        <taxon>Rhipicephalinae</taxon>
        <taxon>Dermacentor</taxon>
    </lineage>
</organism>
<evidence type="ECO:0000313" key="1">
    <source>
        <dbReference type="EMBL" id="KAH7948766.1"/>
    </source>
</evidence>
<gene>
    <name evidence="1" type="ORF">HPB49_002057</name>
</gene>
<protein>
    <submittedName>
        <fullName evidence="1">Uncharacterized protein</fullName>
    </submittedName>
</protein>
<comment type="caution">
    <text evidence="1">The sequence shown here is derived from an EMBL/GenBank/DDBJ whole genome shotgun (WGS) entry which is preliminary data.</text>
</comment>